<reference evidence="1 2" key="2">
    <citation type="journal article" date="2008" name="Bioinformatics">
        <title>Assembly reconciliation.</title>
        <authorList>
            <person name="Zimin A.V."/>
            <person name="Smith D.R."/>
            <person name="Sutton G."/>
            <person name="Yorke J.A."/>
        </authorList>
    </citation>
    <scope>NUCLEOTIDE SEQUENCE [LARGE SCALE GENOMIC DNA]</scope>
    <source>
        <strain evidence="1 2">TSC#14021-0224.01</strain>
    </source>
</reference>
<keyword evidence="2" id="KW-1185">Reference proteome</keyword>
<organism evidence="1 2">
    <name type="scientific">Drosophila erecta</name>
    <name type="common">Fruit fly</name>
    <dbReference type="NCBI Taxonomy" id="7220"/>
    <lineage>
        <taxon>Eukaryota</taxon>
        <taxon>Metazoa</taxon>
        <taxon>Ecdysozoa</taxon>
        <taxon>Arthropoda</taxon>
        <taxon>Hexapoda</taxon>
        <taxon>Insecta</taxon>
        <taxon>Pterygota</taxon>
        <taxon>Neoptera</taxon>
        <taxon>Endopterygota</taxon>
        <taxon>Diptera</taxon>
        <taxon>Brachycera</taxon>
        <taxon>Muscomorpha</taxon>
        <taxon>Ephydroidea</taxon>
        <taxon>Drosophilidae</taxon>
        <taxon>Drosophila</taxon>
        <taxon>Sophophora</taxon>
    </lineage>
</organism>
<protein>
    <submittedName>
        <fullName evidence="1">Uncharacterized protein</fullName>
    </submittedName>
</protein>
<name>A0A0Q5VLQ0_DROER</name>
<dbReference type="AlphaFoldDB" id="A0A0Q5VLQ0"/>
<gene>
    <name evidence="1" type="primary">Dere\GG21100</name>
    <name evidence="1" type="synonym">dere_GLEANR_5840</name>
    <name evidence="1" type="synonym">GG21100</name>
    <name evidence="1" type="ORF">Dere_GG21100</name>
</gene>
<dbReference type="Proteomes" id="UP000008711">
    <property type="component" value="Unassembled WGS sequence"/>
</dbReference>
<evidence type="ECO:0000313" key="2">
    <source>
        <dbReference type="Proteomes" id="UP000008711"/>
    </source>
</evidence>
<accession>A0A0Q5VLQ0</accession>
<reference evidence="1 2" key="1">
    <citation type="journal article" date="2007" name="Nature">
        <title>Evolution of genes and genomes on the Drosophila phylogeny.</title>
        <authorList>
            <consortium name="Drosophila 12 Genomes Consortium"/>
            <person name="Clark A.G."/>
            <person name="Eisen M.B."/>
            <person name="Smith D.R."/>
            <person name="Bergman C.M."/>
            <person name="Oliver B."/>
            <person name="Markow T.A."/>
            <person name="Kaufman T.C."/>
            <person name="Kellis M."/>
            <person name="Gelbart W."/>
            <person name="Iyer V.N."/>
            <person name="Pollard D.A."/>
            <person name="Sackton T.B."/>
            <person name="Larracuente A.M."/>
            <person name="Singh N.D."/>
            <person name="Abad J.P."/>
            <person name="Abt D.N."/>
            <person name="Adryan B."/>
            <person name="Aguade M."/>
            <person name="Akashi H."/>
            <person name="Anderson W.W."/>
            <person name="Aquadro C.F."/>
            <person name="Ardell D.H."/>
            <person name="Arguello R."/>
            <person name="Artieri C.G."/>
            <person name="Barbash D.A."/>
            <person name="Barker D."/>
            <person name="Barsanti P."/>
            <person name="Batterham P."/>
            <person name="Batzoglou S."/>
            <person name="Begun D."/>
            <person name="Bhutkar A."/>
            <person name="Blanco E."/>
            <person name="Bosak S.A."/>
            <person name="Bradley R.K."/>
            <person name="Brand A.D."/>
            <person name="Brent M.R."/>
            <person name="Brooks A.N."/>
            <person name="Brown R.H."/>
            <person name="Butlin R.K."/>
            <person name="Caggese C."/>
            <person name="Calvi B.R."/>
            <person name="Bernardo de Carvalho A."/>
            <person name="Caspi A."/>
            <person name="Castrezana S."/>
            <person name="Celniker S.E."/>
            <person name="Chang J.L."/>
            <person name="Chapple C."/>
            <person name="Chatterji S."/>
            <person name="Chinwalla A."/>
            <person name="Civetta A."/>
            <person name="Clifton S.W."/>
            <person name="Comeron J.M."/>
            <person name="Costello J.C."/>
            <person name="Coyne J.A."/>
            <person name="Daub J."/>
            <person name="David R.G."/>
            <person name="Delcher A.L."/>
            <person name="Delehaunty K."/>
            <person name="Do C.B."/>
            <person name="Ebling H."/>
            <person name="Edwards K."/>
            <person name="Eickbush T."/>
            <person name="Evans J.D."/>
            <person name="Filipski A."/>
            <person name="Findeiss S."/>
            <person name="Freyhult E."/>
            <person name="Fulton L."/>
            <person name="Fulton R."/>
            <person name="Garcia A.C."/>
            <person name="Gardiner A."/>
            <person name="Garfield D.A."/>
            <person name="Garvin B.E."/>
            <person name="Gibson G."/>
            <person name="Gilbert D."/>
            <person name="Gnerre S."/>
            <person name="Godfrey J."/>
            <person name="Good R."/>
            <person name="Gotea V."/>
            <person name="Gravely B."/>
            <person name="Greenberg A.J."/>
            <person name="Griffiths-Jones S."/>
            <person name="Gross S."/>
            <person name="Guigo R."/>
            <person name="Gustafson E.A."/>
            <person name="Haerty W."/>
            <person name="Hahn M.W."/>
            <person name="Halligan D.L."/>
            <person name="Halpern A.L."/>
            <person name="Halter G.M."/>
            <person name="Han M.V."/>
            <person name="Heger A."/>
            <person name="Hillier L."/>
            <person name="Hinrichs A.S."/>
            <person name="Holmes I."/>
            <person name="Hoskins R.A."/>
            <person name="Hubisz M.J."/>
            <person name="Hultmark D."/>
            <person name="Huntley M.A."/>
            <person name="Jaffe D.B."/>
            <person name="Jagadeeshan S."/>
            <person name="Jeck W.R."/>
            <person name="Johnson J."/>
            <person name="Jones C.D."/>
            <person name="Jordan W.C."/>
            <person name="Karpen G.H."/>
            <person name="Kataoka E."/>
            <person name="Keightley P.D."/>
            <person name="Kheradpour P."/>
            <person name="Kirkness E.F."/>
            <person name="Koerich L.B."/>
            <person name="Kristiansen K."/>
            <person name="Kudrna D."/>
            <person name="Kulathinal R.J."/>
            <person name="Kumar S."/>
            <person name="Kwok R."/>
            <person name="Lander E."/>
            <person name="Langley C.H."/>
            <person name="Lapoint R."/>
            <person name="Lazzaro B.P."/>
            <person name="Lee S.J."/>
            <person name="Levesque L."/>
            <person name="Li R."/>
            <person name="Lin C.F."/>
            <person name="Lin M.F."/>
            <person name="Lindblad-Toh K."/>
            <person name="Llopart A."/>
            <person name="Long M."/>
            <person name="Low L."/>
            <person name="Lozovsky E."/>
            <person name="Lu J."/>
            <person name="Luo M."/>
            <person name="Machado C.A."/>
            <person name="Makalowski W."/>
            <person name="Marzo M."/>
            <person name="Matsuda M."/>
            <person name="Matzkin L."/>
            <person name="McAllister B."/>
            <person name="McBride C.S."/>
            <person name="McKernan B."/>
            <person name="McKernan K."/>
            <person name="Mendez-Lago M."/>
            <person name="Minx P."/>
            <person name="Mollenhauer M.U."/>
            <person name="Montooth K."/>
            <person name="Mount S.M."/>
            <person name="Mu X."/>
            <person name="Myers E."/>
            <person name="Negre B."/>
            <person name="Newfeld S."/>
            <person name="Nielsen R."/>
            <person name="Noor M.A."/>
            <person name="O'Grady P."/>
            <person name="Pachter L."/>
            <person name="Papaceit M."/>
            <person name="Parisi M.J."/>
            <person name="Parisi M."/>
            <person name="Parts L."/>
            <person name="Pedersen J.S."/>
            <person name="Pesole G."/>
            <person name="Phillippy A.M."/>
            <person name="Ponting C.P."/>
            <person name="Pop M."/>
            <person name="Porcelli D."/>
            <person name="Powell J.R."/>
            <person name="Prohaska S."/>
            <person name="Pruitt K."/>
            <person name="Puig M."/>
            <person name="Quesneville H."/>
            <person name="Ram K.R."/>
            <person name="Rand D."/>
            <person name="Rasmussen M.D."/>
            <person name="Reed L.K."/>
            <person name="Reenan R."/>
            <person name="Reily A."/>
            <person name="Remington K.A."/>
            <person name="Rieger T.T."/>
            <person name="Ritchie M.G."/>
            <person name="Robin C."/>
            <person name="Rogers Y.H."/>
            <person name="Rohde C."/>
            <person name="Rozas J."/>
            <person name="Rubenfield M.J."/>
            <person name="Ruiz A."/>
            <person name="Russo S."/>
            <person name="Salzberg S.L."/>
            <person name="Sanchez-Gracia A."/>
            <person name="Saranga D.J."/>
            <person name="Sato H."/>
            <person name="Schaeffer S.W."/>
            <person name="Schatz M.C."/>
            <person name="Schlenke T."/>
            <person name="Schwartz R."/>
            <person name="Segarra C."/>
            <person name="Singh R.S."/>
            <person name="Sirot L."/>
            <person name="Sirota M."/>
            <person name="Sisneros N.B."/>
            <person name="Smith C.D."/>
            <person name="Smith T.F."/>
            <person name="Spieth J."/>
            <person name="Stage D.E."/>
            <person name="Stark A."/>
            <person name="Stephan W."/>
            <person name="Strausberg R.L."/>
            <person name="Strempel S."/>
            <person name="Sturgill D."/>
            <person name="Sutton G."/>
            <person name="Sutton G.G."/>
            <person name="Tao W."/>
            <person name="Teichmann S."/>
            <person name="Tobari Y.N."/>
            <person name="Tomimura Y."/>
            <person name="Tsolas J.M."/>
            <person name="Valente V.L."/>
            <person name="Venter E."/>
            <person name="Venter J.C."/>
            <person name="Vicario S."/>
            <person name="Vieira F.G."/>
            <person name="Vilella A.J."/>
            <person name="Villasante A."/>
            <person name="Walenz B."/>
            <person name="Wang J."/>
            <person name="Wasserman M."/>
            <person name="Watts T."/>
            <person name="Wilson D."/>
            <person name="Wilson R.K."/>
            <person name="Wing R.A."/>
            <person name="Wolfner M.F."/>
            <person name="Wong A."/>
            <person name="Wong G.K."/>
            <person name="Wu C.I."/>
            <person name="Wu G."/>
            <person name="Yamamoto D."/>
            <person name="Yang H.P."/>
            <person name="Yang S.P."/>
            <person name="Yorke J.A."/>
            <person name="Yoshida K."/>
            <person name="Zdobnov E."/>
            <person name="Zhang P."/>
            <person name="Zhang Y."/>
            <person name="Zimin A.V."/>
            <person name="Baldwin J."/>
            <person name="Abdouelleil A."/>
            <person name="Abdulkadir J."/>
            <person name="Abebe A."/>
            <person name="Abera B."/>
            <person name="Abreu J."/>
            <person name="Acer S.C."/>
            <person name="Aftuck L."/>
            <person name="Alexander A."/>
            <person name="An P."/>
            <person name="Anderson E."/>
            <person name="Anderson S."/>
            <person name="Arachi H."/>
            <person name="Azer M."/>
            <person name="Bachantsang P."/>
            <person name="Barry A."/>
            <person name="Bayul T."/>
            <person name="Berlin A."/>
            <person name="Bessette D."/>
            <person name="Bloom T."/>
            <person name="Blye J."/>
            <person name="Boguslavskiy L."/>
            <person name="Bonnet C."/>
            <person name="Boukhgalter B."/>
            <person name="Bourzgui I."/>
            <person name="Brown A."/>
            <person name="Cahill P."/>
            <person name="Channer S."/>
            <person name="Cheshatsang Y."/>
            <person name="Chuda L."/>
            <person name="Citroen M."/>
            <person name="Collymore A."/>
            <person name="Cooke P."/>
            <person name="Costello M."/>
            <person name="D'Aco K."/>
            <person name="Daza R."/>
            <person name="De Haan G."/>
            <person name="DeGray S."/>
            <person name="DeMaso C."/>
            <person name="Dhargay N."/>
            <person name="Dooley K."/>
            <person name="Dooley E."/>
            <person name="Doricent M."/>
            <person name="Dorje P."/>
            <person name="Dorjee K."/>
            <person name="Dupes A."/>
            <person name="Elong R."/>
            <person name="Falk J."/>
            <person name="Farina A."/>
            <person name="Faro S."/>
            <person name="Ferguson D."/>
            <person name="Fisher S."/>
            <person name="Foley C.D."/>
            <person name="Franke A."/>
            <person name="Friedrich D."/>
            <person name="Gadbois L."/>
            <person name="Gearin G."/>
            <person name="Gearin C.R."/>
            <person name="Giannoukos G."/>
            <person name="Goode T."/>
            <person name="Graham J."/>
            <person name="Grandbois E."/>
            <person name="Grewal S."/>
            <person name="Gyaltsen K."/>
            <person name="Hafez N."/>
            <person name="Hagos B."/>
            <person name="Hall J."/>
            <person name="Henson C."/>
            <person name="Hollinger A."/>
            <person name="Honan T."/>
            <person name="Huard M.D."/>
            <person name="Hughes L."/>
            <person name="Hurhula B."/>
            <person name="Husby M.E."/>
            <person name="Kamat A."/>
            <person name="Kanga B."/>
            <person name="Kashin S."/>
            <person name="Khazanovich D."/>
            <person name="Kisner P."/>
            <person name="Lance K."/>
            <person name="Lara M."/>
            <person name="Lee W."/>
            <person name="Lennon N."/>
            <person name="Letendre F."/>
            <person name="LeVine R."/>
            <person name="Lipovsky A."/>
            <person name="Liu X."/>
            <person name="Liu J."/>
            <person name="Liu S."/>
            <person name="Lokyitsang T."/>
            <person name="Lokyitsang Y."/>
            <person name="Lubonja R."/>
            <person name="Lui A."/>
            <person name="MacDonald P."/>
            <person name="Magnisalis V."/>
            <person name="Maru K."/>
            <person name="Matthews C."/>
            <person name="McCusker W."/>
            <person name="McDonough S."/>
            <person name="Mehta T."/>
            <person name="Meldrim J."/>
            <person name="Meneus L."/>
            <person name="Mihai O."/>
            <person name="Mihalev A."/>
            <person name="Mihova T."/>
            <person name="Mittelman R."/>
            <person name="Mlenga V."/>
            <person name="Montmayeur A."/>
            <person name="Mulrain L."/>
            <person name="Navidi A."/>
            <person name="Naylor J."/>
            <person name="Negash T."/>
            <person name="Nguyen T."/>
            <person name="Nguyen N."/>
            <person name="Nicol R."/>
            <person name="Norbu C."/>
            <person name="Norbu N."/>
            <person name="Novod N."/>
            <person name="O'Neill B."/>
            <person name="Osman S."/>
            <person name="Markiewicz E."/>
            <person name="Oyono O.L."/>
            <person name="Patti C."/>
            <person name="Phunkhang P."/>
            <person name="Pierre F."/>
            <person name="Priest M."/>
            <person name="Raghuraman S."/>
            <person name="Rege F."/>
            <person name="Reyes R."/>
            <person name="Rise C."/>
            <person name="Rogov P."/>
            <person name="Ross K."/>
            <person name="Ryan E."/>
            <person name="Settipalli S."/>
            <person name="Shea T."/>
            <person name="Sherpa N."/>
            <person name="Shi L."/>
            <person name="Shih D."/>
            <person name="Sparrow T."/>
            <person name="Spaulding J."/>
            <person name="Stalker J."/>
            <person name="Stange-Thomann N."/>
            <person name="Stavropoulos S."/>
            <person name="Stone C."/>
            <person name="Strader C."/>
            <person name="Tesfaye S."/>
            <person name="Thomson T."/>
            <person name="Thoulutsang Y."/>
            <person name="Thoulutsang D."/>
            <person name="Topham K."/>
            <person name="Topping I."/>
            <person name="Tsamla T."/>
            <person name="Vassiliev H."/>
            <person name="Vo A."/>
            <person name="Wangchuk T."/>
            <person name="Wangdi T."/>
            <person name="Weiand M."/>
            <person name="Wilkinson J."/>
            <person name="Wilson A."/>
            <person name="Yadav S."/>
            <person name="Young G."/>
            <person name="Yu Q."/>
            <person name="Zembek L."/>
            <person name="Zhong D."/>
            <person name="Zimmer A."/>
            <person name="Zwirko Z."/>
            <person name="Jaffe D.B."/>
            <person name="Alvarez P."/>
            <person name="Brockman W."/>
            <person name="Butler J."/>
            <person name="Chin C."/>
            <person name="Gnerre S."/>
            <person name="Grabherr M."/>
            <person name="Kleber M."/>
            <person name="Mauceli E."/>
            <person name="MacCallum I."/>
        </authorList>
    </citation>
    <scope>NUCLEOTIDE SEQUENCE [LARGE SCALE GENOMIC DNA]</scope>
    <source>
        <strain evidence="1 2">TSC#14021-0224.01</strain>
    </source>
</reference>
<evidence type="ECO:0000313" key="1">
    <source>
        <dbReference type="EMBL" id="KQS61948.1"/>
    </source>
</evidence>
<dbReference type="EMBL" id="CH954179">
    <property type="protein sequence ID" value="KQS61948.1"/>
    <property type="molecule type" value="Genomic_DNA"/>
</dbReference>
<sequence length="114" mass="12666">MPSSVDHVVHHVLAPMAINVLDCVVPVIRQLVIIMHQAFLVDHQESEPVIDVSGMIQPVRKILLIVNDPTPEHHVHQEPVVNTDDINVLINEISRSIQNLARSTYDTISAMAGE</sequence>
<dbReference type="OrthoDB" id="7848150at2759"/>
<proteinExistence type="predicted"/>